<reference evidence="2" key="1">
    <citation type="submission" date="2019-03" db="EMBL/GenBank/DDBJ databases">
        <title>Long read genome sequence of the mycoparasitic Pythium oligandrum ATCC 38472 isolated from sugarbeet rhizosphere.</title>
        <authorList>
            <person name="Gaulin E."/>
        </authorList>
    </citation>
    <scope>NUCLEOTIDE SEQUENCE</scope>
    <source>
        <strain evidence="2">ATCC 38472_TT</strain>
    </source>
</reference>
<dbReference type="PANTHER" id="PTHR38899:SF1">
    <property type="entry name" value="PROTEIN KINASE"/>
    <property type="match status" value="1"/>
</dbReference>
<comment type="caution">
    <text evidence="2">The sequence shown here is derived from an EMBL/GenBank/DDBJ whole genome shotgun (WGS) entry which is preliminary data.</text>
</comment>
<evidence type="ECO:0000256" key="1">
    <source>
        <dbReference type="SAM" id="MobiDB-lite"/>
    </source>
</evidence>
<protein>
    <submittedName>
        <fullName evidence="2">Uncharacterized protein</fullName>
    </submittedName>
</protein>
<dbReference type="OrthoDB" id="166018at2759"/>
<dbReference type="AlphaFoldDB" id="A0A8K1FKC7"/>
<dbReference type="Proteomes" id="UP000794436">
    <property type="component" value="Unassembled WGS sequence"/>
</dbReference>
<dbReference type="PANTHER" id="PTHR38899">
    <property type="entry name" value="DOMAIN OOKINETE PROTEIN, PUTATIVE-RELATED"/>
    <property type="match status" value="1"/>
</dbReference>
<feature type="compositionally biased region" description="Polar residues" evidence="1">
    <location>
        <begin position="53"/>
        <end position="64"/>
    </location>
</feature>
<gene>
    <name evidence="2" type="ORF">Poli38472_003676</name>
</gene>
<sequence length="304" mass="33774">MDVDYEPPSSPPKPRRPVISVFDWDDTVCPSSWLHREGLLAAYKLVDGPVEPQDSSFGGQASESSPHEMSPGHRLALHQFEEHVIALLQYARQFGPVFIVTAAKLQWVRSCAEYFLPRVLQTLIKSETVHVISAREFYLGRKQRSAAPLGPGDEGTPLAWKATTFNAICTHLRVDEVAQRRAQSSPSRSSRVNFISVGDSFSERDACRMLELSAPSVMRSKTVKYLEQPHVLELMDQVRMTRVIYEQICRHAGGLDLHMVRSRGSIQVLQVDTPGQAPSTARSNPSPRRHSVATGGPIGARTPL</sequence>
<organism evidence="2 3">
    <name type="scientific">Pythium oligandrum</name>
    <name type="common">Mycoparasitic fungus</name>
    <dbReference type="NCBI Taxonomy" id="41045"/>
    <lineage>
        <taxon>Eukaryota</taxon>
        <taxon>Sar</taxon>
        <taxon>Stramenopiles</taxon>
        <taxon>Oomycota</taxon>
        <taxon>Peronosporomycetes</taxon>
        <taxon>Pythiales</taxon>
        <taxon>Pythiaceae</taxon>
        <taxon>Pythium</taxon>
    </lineage>
</organism>
<evidence type="ECO:0000313" key="2">
    <source>
        <dbReference type="EMBL" id="TMW65911.1"/>
    </source>
</evidence>
<feature type="region of interest" description="Disordered" evidence="1">
    <location>
        <begin position="52"/>
        <end position="72"/>
    </location>
</feature>
<feature type="region of interest" description="Disordered" evidence="1">
    <location>
        <begin position="272"/>
        <end position="304"/>
    </location>
</feature>
<proteinExistence type="predicted"/>
<feature type="compositionally biased region" description="Polar residues" evidence="1">
    <location>
        <begin position="276"/>
        <end position="286"/>
    </location>
</feature>
<accession>A0A8K1FKC7</accession>
<evidence type="ECO:0000313" key="3">
    <source>
        <dbReference type="Proteomes" id="UP000794436"/>
    </source>
</evidence>
<dbReference type="EMBL" id="SPLM01000036">
    <property type="protein sequence ID" value="TMW65911.1"/>
    <property type="molecule type" value="Genomic_DNA"/>
</dbReference>
<keyword evidence="3" id="KW-1185">Reference proteome</keyword>
<name>A0A8K1FKC7_PYTOL</name>